<gene>
    <name evidence="4" type="ORF">OR37_03930</name>
</gene>
<evidence type="ECO:0000256" key="1">
    <source>
        <dbReference type="ARBA" id="ARBA00004613"/>
    </source>
</evidence>
<evidence type="ECO:0008006" key="6">
    <source>
        <dbReference type="Google" id="ProtNLM"/>
    </source>
</evidence>
<dbReference type="EMBL" id="APMP01000039">
    <property type="protein sequence ID" value="ENZ79565.1"/>
    <property type="molecule type" value="Genomic_DNA"/>
</dbReference>
<evidence type="ECO:0000313" key="4">
    <source>
        <dbReference type="EMBL" id="ENZ79565.1"/>
    </source>
</evidence>
<dbReference type="AlphaFoldDB" id="R0CT36"/>
<evidence type="ECO:0000256" key="3">
    <source>
        <dbReference type="SAM" id="SignalP"/>
    </source>
</evidence>
<accession>R0CT36</accession>
<dbReference type="SUPFAM" id="SSF63829">
    <property type="entry name" value="Calcium-dependent phosphotriesterase"/>
    <property type="match status" value="1"/>
</dbReference>
<dbReference type="Proteomes" id="UP000013063">
    <property type="component" value="Unassembled WGS sequence"/>
</dbReference>
<dbReference type="OrthoDB" id="9797664at2"/>
<dbReference type="RefSeq" id="WP_004624257.1">
    <property type="nucleotide sequence ID" value="NZ_APMP01000039.1"/>
</dbReference>
<dbReference type="GO" id="GO:0005576">
    <property type="term" value="C:extracellular region"/>
    <property type="evidence" value="ECO:0007669"/>
    <property type="project" value="UniProtKB-SubCell"/>
</dbReference>
<dbReference type="eggNOG" id="COG4257">
    <property type="taxonomic scope" value="Bacteria"/>
</dbReference>
<feature type="signal peptide" evidence="3">
    <location>
        <begin position="1"/>
        <end position="28"/>
    </location>
</feature>
<dbReference type="PATRIC" id="fig|1292034.3.peg.3903"/>
<sequence precursor="true">MSIRPSSARSAVLAIAAATSALALGAHAASSSPPRLTEIARSDTLVWNAVAVTTDRIFVAGPRWTGSKGPAVGVVHGGAVTAFPDAAWNGWRPGADAAGAFVNVNAIHLDNHGALWVVDTGAPTFGGDPLPGGAKLVKIDLASDTVVRVYPFGPAIAPAGSYVDDVRFRGDHAYLTDAGRPGLIVLDLVTGAARRVLEGHPSTIAPAERDIVLSGRVLRTGEGAPLRVNSDPLEISPDGQWLYYGPLEGPWSRVAIRDLEDAALSADELAAQVAPWADLPPVGGTAMDADGGLYFSDLAENAIKRRAPDGTITTIVRDARLHWVDAPFLDARHRLWLPAAQMDRSPNFTGADRPREWPVRLYRIDLPK</sequence>
<dbReference type="STRING" id="1292034.OR37_03930"/>
<proteinExistence type="predicted"/>
<dbReference type="InterPro" id="IPR011042">
    <property type="entry name" value="6-blade_b-propeller_TolB-like"/>
</dbReference>
<evidence type="ECO:0000256" key="2">
    <source>
        <dbReference type="ARBA" id="ARBA00022525"/>
    </source>
</evidence>
<keyword evidence="3" id="KW-0732">Signal</keyword>
<protein>
    <recommendedName>
        <fullName evidence="6">Major royal jelly protein</fullName>
    </recommendedName>
</protein>
<comment type="caution">
    <text evidence="4">The sequence shown here is derived from an EMBL/GenBank/DDBJ whole genome shotgun (WGS) entry which is preliminary data.</text>
</comment>
<dbReference type="PANTHER" id="PTHR10009:SF18">
    <property type="entry name" value="PROTEIN YELLOW-LIKE PROTEIN"/>
    <property type="match status" value="1"/>
</dbReference>
<dbReference type="InterPro" id="IPR017996">
    <property type="entry name" value="MRJP/yellow-related"/>
</dbReference>
<reference evidence="4 5" key="1">
    <citation type="journal article" date="2013" name="Genome Announc.">
        <title>Draft Genome Sequence for Caulobacter sp. Strain OR37, a Bacterium Tolerant to Heavy Metals.</title>
        <authorList>
            <person name="Utturkar S.M."/>
            <person name="Bollmann A."/>
            <person name="Brzoska R.M."/>
            <person name="Klingeman D.M."/>
            <person name="Epstein S.E."/>
            <person name="Palumbo A.V."/>
            <person name="Brown S.D."/>
        </authorList>
    </citation>
    <scope>NUCLEOTIDE SEQUENCE [LARGE SCALE GENOMIC DNA]</scope>
    <source>
        <strain evidence="4 5">OR37</strain>
    </source>
</reference>
<dbReference type="Gene3D" id="2.120.10.30">
    <property type="entry name" value="TolB, C-terminal domain"/>
    <property type="match status" value="1"/>
</dbReference>
<keyword evidence="2" id="KW-0964">Secreted</keyword>
<dbReference type="Pfam" id="PF03022">
    <property type="entry name" value="MRJP"/>
    <property type="match status" value="1"/>
</dbReference>
<feature type="chain" id="PRO_5004339270" description="Major royal jelly protein" evidence="3">
    <location>
        <begin position="29"/>
        <end position="368"/>
    </location>
</feature>
<comment type="subcellular location">
    <subcellularLocation>
        <location evidence="1">Secreted</location>
    </subcellularLocation>
</comment>
<organism evidence="4 5">
    <name type="scientific">Caulobacter vibrioides OR37</name>
    <dbReference type="NCBI Taxonomy" id="1292034"/>
    <lineage>
        <taxon>Bacteria</taxon>
        <taxon>Pseudomonadati</taxon>
        <taxon>Pseudomonadota</taxon>
        <taxon>Alphaproteobacteria</taxon>
        <taxon>Caulobacterales</taxon>
        <taxon>Caulobacteraceae</taxon>
        <taxon>Caulobacter</taxon>
    </lineage>
</organism>
<evidence type="ECO:0000313" key="5">
    <source>
        <dbReference type="Proteomes" id="UP000013063"/>
    </source>
</evidence>
<keyword evidence="5" id="KW-1185">Reference proteome</keyword>
<dbReference type="PANTHER" id="PTHR10009">
    <property type="entry name" value="PROTEIN YELLOW-RELATED"/>
    <property type="match status" value="1"/>
</dbReference>
<name>R0CT36_CAUVI</name>